<dbReference type="Proteomes" id="UP001063166">
    <property type="component" value="Unassembled WGS sequence"/>
</dbReference>
<organism evidence="6 7">
    <name type="scientific">Lyophyllum shimeji</name>
    <name type="common">Hon-shimeji</name>
    <name type="synonym">Tricholoma shimeji</name>
    <dbReference type="NCBI Taxonomy" id="47721"/>
    <lineage>
        <taxon>Eukaryota</taxon>
        <taxon>Fungi</taxon>
        <taxon>Dikarya</taxon>
        <taxon>Basidiomycota</taxon>
        <taxon>Agaricomycotina</taxon>
        <taxon>Agaricomycetes</taxon>
        <taxon>Agaricomycetidae</taxon>
        <taxon>Agaricales</taxon>
        <taxon>Tricholomatineae</taxon>
        <taxon>Lyophyllaceae</taxon>
        <taxon>Lyophyllum</taxon>
    </lineage>
</organism>
<dbReference type="PROSITE" id="PS50071">
    <property type="entry name" value="HOMEOBOX_2"/>
    <property type="match status" value="1"/>
</dbReference>
<keyword evidence="2 3" id="KW-0539">Nucleus</keyword>
<sequence length="276" mass="30650">MTSMPSLSRTSSTASVSSSDDAPGSNGATRRTRKRFTSDQLTMLENLFHQNSHPSREERDTVARLGGMETKSVTIWFQNKRQTERKVALNNTTNGGRTHTQPSSIHPTATTSRSSRPSLDRVASRSELPMPPPRTPTRQRDPNAAIWDNMPSSPIPVPFSPPLREYVEFGKKQRSTRTLEWACAAAQLSSRHGTRSLSRSRSRRGSRDKQREQEREKLDLTDDDTDEALTPPSTLGGGDVRWTTTPTGQITARKTGIDDDDMMKAALTLCGLGRRS</sequence>
<feature type="compositionally biased region" description="Polar residues" evidence="4">
    <location>
        <begin position="242"/>
        <end position="252"/>
    </location>
</feature>
<dbReference type="PANTHER" id="PTHR24323:SF7">
    <property type="entry name" value="HOMEOBOX DOMAIN-CONTAINING PROTEIN"/>
    <property type="match status" value="1"/>
</dbReference>
<dbReference type="Gene3D" id="1.10.10.60">
    <property type="entry name" value="Homeodomain-like"/>
    <property type="match status" value="1"/>
</dbReference>
<reference evidence="6" key="1">
    <citation type="submission" date="2022-07" db="EMBL/GenBank/DDBJ databases">
        <title>The genome of Lyophyllum shimeji provides insight into the initial evolution of ectomycorrhizal fungal genome.</title>
        <authorList>
            <person name="Kobayashi Y."/>
            <person name="Shibata T."/>
            <person name="Hirakawa H."/>
            <person name="Shigenobu S."/>
            <person name="Nishiyama T."/>
            <person name="Yamada A."/>
            <person name="Hasebe M."/>
            <person name="Kawaguchi M."/>
        </authorList>
    </citation>
    <scope>NUCLEOTIDE SEQUENCE</scope>
    <source>
        <strain evidence="6">AT787</strain>
    </source>
</reference>
<dbReference type="InterPro" id="IPR001356">
    <property type="entry name" value="HD"/>
</dbReference>
<dbReference type="SMART" id="SM00389">
    <property type="entry name" value="HOX"/>
    <property type="match status" value="1"/>
</dbReference>
<feature type="compositionally biased region" description="Basic and acidic residues" evidence="4">
    <location>
        <begin position="205"/>
        <end position="220"/>
    </location>
</feature>
<protein>
    <submittedName>
        <fullName evidence="6">Homeodomain containing protein</fullName>
    </submittedName>
</protein>
<feature type="compositionally biased region" description="Low complexity" evidence="4">
    <location>
        <begin position="107"/>
        <end position="117"/>
    </location>
</feature>
<evidence type="ECO:0000256" key="4">
    <source>
        <dbReference type="SAM" id="MobiDB-lite"/>
    </source>
</evidence>
<name>A0A9P3PY22_LYOSH</name>
<evidence type="ECO:0000313" key="6">
    <source>
        <dbReference type="EMBL" id="GLB43559.1"/>
    </source>
</evidence>
<proteinExistence type="predicted"/>
<feature type="compositionally biased region" description="Low complexity" evidence="4">
    <location>
        <begin position="1"/>
        <end position="19"/>
    </location>
</feature>
<feature type="region of interest" description="Disordered" evidence="4">
    <location>
        <begin position="1"/>
        <end position="159"/>
    </location>
</feature>
<feature type="compositionally biased region" description="Polar residues" evidence="4">
    <location>
        <begin position="71"/>
        <end position="80"/>
    </location>
</feature>
<dbReference type="InterPro" id="IPR051775">
    <property type="entry name" value="Homeobox_domain"/>
</dbReference>
<comment type="caution">
    <text evidence="6">The sequence shown here is derived from an EMBL/GenBank/DDBJ whole genome shotgun (WGS) entry which is preliminary data.</text>
</comment>
<feature type="region of interest" description="Disordered" evidence="4">
    <location>
        <begin position="187"/>
        <end position="258"/>
    </location>
</feature>
<dbReference type="AlphaFoldDB" id="A0A9P3PY22"/>
<feature type="compositionally biased region" description="Polar residues" evidence="4">
    <location>
        <begin position="38"/>
        <end position="53"/>
    </location>
</feature>
<accession>A0A9P3PY22</accession>
<dbReference type="Pfam" id="PF00046">
    <property type="entry name" value="Homeodomain"/>
    <property type="match status" value="1"/>
</dbReference>
<evidence type="ECO:0000256" key="3">
    <source>
        <dbReference type="RuleBase" id="RU000682"/>
    </source>
</evidence>
<gene>
    <name evidence="6" type="ORF">LshimejAT787_1400710</name>
</gene>
<dbReference type="PANTHER" id="PTHR24323">
    <property type="entry name" value="CEH-10 HOMEODOMAIN-CONTAINING HOMOLOG"/>
    <property type="match status" value="1"/>
</dbReference>
<dbReference type="GO" id="GO:0006355">
    <property type="term" value="P:regulation of DNA-templated transcription"/>
    <property type="evidence" value="ECO:0007669"/>
    <property type="project" value="TreeGrafter"/>
</dbReference>
<comment type="subcellular location">
    <subcellularLocation>
        <location evidence="1 2 3">Nucleus</location>
    </subcellularLocation>
</comment>
<evidence type="ECO:0000259" key="5">
    <source>
        <dbReference type="PROSITE" id="PS50071"/>
    </source>
</evidence>
<dbReference type="InterPro" id="IPR009057">
    <property type="entry name" value="Homeodomain-like_sf"/>
</dbReference>
<feature type="compositionally biased region" description="Basic residues" evidence="4">
    <location>
        <begin position="192"/>
        <end position="204"/>
    </location>
</feature>
<keyword evidence="7" id="KW-1185">Reference proteome</keyword>
<dbReference type="GO" id="GO:0000976">
    <property type="term" value="F:transcription cis-regulatory region binding"/>
    <property type="evidence" value="ECO:0007669"/>
    <property type="project" value="TreeGrafter"/>
</dbReference>
<dbReference type="EMBL" id="BRPK01000014">
    <property type="protein sequence ID" value="GLB43559.1"/>
    <property type="molecule type" value="Genomic_DNA"/>
</dbReference>
<dbReference type="CDD" id="cd00086">
    <property type="entry name" value="homeodomain"/>
    <property type="match status" value="1"/>
</dbReference>
<dbReference type="SUPFAM" id="SSF46689">
    <property type="entry name" value="Homeodomain-like"/>
    <property type="match status" value="1"/>
</dbReference>
<evidence type="ECO:0000256" key="1">
    <source>
        <dbReference type="ARBA" id="ARBA00004123"/>
    </source>
</evidence>
<dbReference type="OrthoDB" id="6159439at2759"/>
<evidence type="ECO:0000313" key="7">
    <source>
        <dbReference type="Proteomes" id="UP001063166"/>
    </source>
</evidence>
<feature type="DNA-binding region" description="Homeobox" evidence="2">
    <location>
        <begin position="29"/>
        <end position="88"/>
    </location>
</feature>
<keyword evidence="2 3" id="KW-0371">Homeobox</keyword>
<evidence type="ECO:0000256" key="2">
    <source>
        <dbReference type="PROSITE-ProRule" id="PRU00108"/>
    </source>
</evidence>
<dbReference type="GO" id="GO:0005634">
    <property type="term" value="C:nucleus"/>
    <property type="evidence" value="ECO:0007669"/>
    <property type="project" value="UniProtKB-SubCell"/>
</dbReference>
<feature type="compositionally biased region" description="Polar residues" evidence="4">
    <location>
        <begin position="89"/>
        <end position="106"/>
    </location>
</feature>
<keyword evidence="2 3" id="KW-0238">DNA-binding</keyword>
<feature type="domain" description="Homeobox" evidence="5">
    <location>
        <begin position="27"/>
        <end position="87"/>
    </location>
</feature>